<dbReference type="PANTHER" id="PTHR34387">
    <property type="entry name" value="SLR1258 PROTEIN"/>
    <property type="match status" value="1"/>
</dbReference>
<keyword evidence="2" id="KW-1185">Reference proteome</keyword>
<evidence type="ECO:0000313" key="2">
    <source>
        <dbReference type="Proteomes" id="UP000199527"/>
    </source>
</evidence>
<protein>
    <recommendedName>
        <fullName evidence="3">SIMPL domain-containing protein</fullName>
    </recommendedName>
</protein>
<reference evidence="2" key="1">
    <citation type="submission" date="2016-10" db="EMBL/GenBank/DDBJ databases">
        <authorList>
            <person name="Varghese N."/>
            <person name="Submissions S."/>
        </authorList>
    </citation>
    <scope>NUCLEOTIDE SEQUENCE [LARGE SCALE GENOMIC DNA]</scope>
    <source>
        <strain evidence="2">DSM 23317</strain>
    </source>
</reference>
<organism evidence="1 2">
    <name type="scientific">Ferrimonas sediminum</name>
    <dbReference type="NCBI Taxonomy" id="718193"/>
    <lineage>
        <taxon>Bacteria</taxon>
        <taxon>Pseudomonadati</taxon>
        <taxon>Pseudomonadota</taxon>
        <taxon>Gammaproteobacteria</taxon>
        <taxon>Alteromonadales</taxon>
        <taxon>Ferrimonadaceae</taxon>
        <taxon>Ferrimonas</taxon>
    </lineage>
</organism>
<dbReference type="Proteomes" id="UP000199527">
    <property type="component" value="Unassembled WGS sequence"/>
</dbReference>
<dbReference type="AlphaFoldDB" id="A0A1G8UJ67"/>
<dbReference type="GO" id="GO:0006974">
    <property type="term" value="P:DNA damage response"/>
    <property type="evidence" value="ECO:0007669"/>
    <property type="project" value="TreeGrafter"/>
</dbReference>
<name>A0A1G8UJ67_9GAMM</name>
<dbReference type="InterPro" id="IPR007497">
    <property type="entry name" value="SIMPL/DUF541"/>
</dbReference>
<evidence type="ECO:0000313" key="1">
    <source>
        <dbReference type="EMBL" id="SDJ53225.1"/>
    </source>
</evidence>
<dbReference type="InterPro" id="IPR016907">
    <property type="entry name" value="UCP029033"/>
</dbReference>
<evidence type="ECO:0008006" key="3">
    <source>
        <dbReference type="Google" id="ProtNLM"/>
    </source>
</evidence>
<dbReference type="PIRSF" id="PIRSF029033">
    <property type="entry name" value="UCP029033"/>
    <property type="match status" value="1"/>
</dbReference>
<proteinExistence type="predicted"/>
<dbReference type="Pfam" id="PF04402">
    <property type="entry name" value="SIMPL"/>
    <property type="match status" value="1"/>
</dbReference>
<dbReference type="EMBL" id="FNEM01000009">
    <property type="protein sequence ID" value="SDJ53225.1"/>
    <property type="molecule type" value="Genomic_DNA"/>
</dbReference>
<gene>
    <name evidence="1" type="ORF">SAMN04488540_10992</name>
</gene>
<dbReference type="PANTHER" id="PTHR34387:SF2">
    <property type="entry name" value="SLR1258 PROTEIN"/>
    <property type="match status" value="1"/>
</dbReference>
<dbReference type="InterPro" id="IPR052022">
    <property type="entry name" value="26kDa_periplasmic_antigen"/>
</dbReference>
<sequence length="235" mass="26183">MSNRSSLILGLCLAIAMALAALILSHGMQQFKLLDRTVVVKGLAEQEVDANIAIWPIRFSVADNDLTQVYDSLERQAEQVSAFLARQGFSDAEITLNTPEVTDKLAQSYGGEQSPLRYSGTATVTLYTNKVTTVITARQQLFTLAKQGVNLASEGYNARTEFLFTELNQLKPQMIEQSTRNAREVAERFAQDSRSTLGKIKRAQQGIFSIRDRDSTTPHVKKVRVVSTVEYYLID</sequence>
<accession>A0A1G8UJ67</accession>
<dbReference type="OrthoDB" id="9806540at2"/>